<comment type="similarity">
    <text evidence="2">Belongs to the ABC transporter superfamily. ABCC family. Conjugate transporter (TC 3.A.1.208) subfamily.</text>
</comment>
<evidence type="ECO:0000256" key="8">
    <source>
        <dbReference type="ARBA" id="ARBA00022989"/>
    </source>
</evidence>
<feature type="transmembrane region" description="Helical" evidence="11">
    <location>
        <begin position="883"/>
        <end position="903"/>
    </location>
</feature>
<evidence type="ECO:0000259" key="12">
    <source>
        <dbReference type="PROSITE" id="PS50893"/>
    </source>
</evidence>
<dbReference type="Proteomes" id="UP001278500">
    <property type="component" value="Unassembled WGS sequence"/>
</dbReference>
<accession>A0AAE0J234</accession>
<feature type="transmembrane region" description="Helical" evidence="11">
    <location>
        <begin position="359"/>
        <end position="381"/>
    </location>
</feature>
<dbReference type="Gene3D" id="1.20.1560.10">
    <property type="entry name" value="ABC transporter type 1, transmembrane domain"/>
    <property type="match status" value="2"/>
</dbReference>
<keyword evidence="5" id="KW-0677">Repeat</keyword>
<dbReference type="GO" id="GO:0005524">
    <property type="term" value="F:ATP binding"/>
    <property type="evidence" value="ECO:0007669"/>
    <property type="project" value="UniProtKB-KW"/>
</dbReference>
<dbReference type="FunFam" id="1.20.1560.10:FF:000013">
    <property type="entry name" value="ABC transporter C family member 2"/>
    <property type="match status" value="1"/>
</dbReference>
<keyword evidence="8 11" id="KW-1133">Transmembrane helix</keyword>
<name>A0AAE0J234_9PEZI</name>
<feature type="transmembrane region" description="Helical" evidence="11">
    <location>
        <begin position="115"/>
        <end position="133"/>
    </location>
</feature>
<feature type="transmembrane region" description="Helical" evidence="11">
    <location>
        <begin position="810"/>
        <end position="836"/>
    </location>
</feature>
<dbReference type="SUPFAM" id="SSF90123">
    <property type="entry name" value="ABC transporter transmembrane region"/>
    <property type="match status" value="2"/>
</dbReference>
<evidence type="ECO:0000256" key="7">
    <source>
        <dbReference type="ARBA" id="ARBA00022840"/>
    </source>
</evidence>
<evidence type="ECO:0000259" key="13">
    <source>
        <dbReference type="PROSITE" id="PS50929"/>
    </source>
</evidence>
<evidence type="ECO:0000256" key="1">
    <source>
        <dbReference type="ARBA" id="ARBA00004141"/>
    </source>
</evidence>
<dbReference type="SUPFAM" id="SSF52540">
    <property type="entry name" value="P-loop containing nucleoside triphosphate hydrolases"/>
    <property type="match status" value="2"/>
</dbReference>
<dbReference type="GO" id="GO:0016887">
    <property type="term" value="F:ATP hydrolysis activity"/>
    <property type="evidence" value="ECO:0007669"/>
    <property type="project" value="InterPro"/>
</dbReference>
<comment type="subcellular location">
    <subcellularLocation>
        <location evidence="1">Membrane</location>
        <topology evidence="1">Multi-pass membrane protein</topology>
    </subcellularLocation>
</comment>
<evidence type="ECO:0000256" key="3">
    <source>
        <dbReference type="ARBA" id="ARBA00022448"/>
    </source>
</evidence>
<dbReference type="CDD" id="cd18596">
    <property type="entry name" value="ABC_6TM_VMR1_D1_like"/>
    <property type="match status" value="1"/>
</dbReference>
<dbReference type="InterPro" id="IPR017871">
    <property type="entry name" value="ABC_transporter-like_CS"/>
</dbReference>
<dbReference type="GeneID" id="87868022"/>
<evidence type="ECO:0000256" key="10">
    <source>
        <dbReference type="SAM" id="MobiDB-lite"/>
    </source>
</evidence>
<dbReference type="Pfam" id="PF00005">
    <property type="entry name" value="ABC_tran"/>
    <property type="match status" value="3"/>
</dbReference>
<dbReference type="PANTHER" id="PTHR24223">
    <property type="entry name" value="ATP-BINDING CASSETTE SUB-FAMILY C"/>
    <property type="match status" value="1"/>
</dbReference>
<feature type="domain" description="ABC transmembrane type-1" evidence="13">
    <location>
        <begin position="792"/>
        <end position="1050"/>
    </location>
</feature>
<feature type="region of interest" description="Disordered" evidence="10">
    <location>
        <begin position="206"/>
        <end position="229"/>
    </location>
</feature>
<feature type="domain" description="ABC transmembrane type-1" evidence="13">
    <location>
        <begin position="257"/>
        <end position="418"/>
    </location>
</feature>
<keyword evidence="15" id="KW-1185">Reference proteome</keyword>
<dbReference type="EMBL" id="JAUEPP010000009">
    <property type="protein sequence ID" value="KAK3334791.1"/>
    <property type="molecule type" value="Genomic_DNA"/>
</dbReference>
<dbReference type="RefSeq" id="XP_062676957.1">
    <property type="nucleotide sequence ID" value="XM_062830868.1"/>
</dbReference>
<dbReference type="SMART" id="SM00382">
    <property type="entry name" value="AAA"/>
    <property type="match status" value="2"/>
</dbReference>
<feature type="transmembrane region" description="Helical" evidence="11">
    <location>
        <begin position="6"/>
        <end position="27"/>
    </location>
</feature>
<keyword evidence="3" id="KW-0813">Transport</keyword>
<evidence type="ECO:0000256" key="4">
    <source>
        <dbReference type="ARBA" id="ARBA00022692"/>
    </source>
</evidence>
<dbReference type="InterPro" id="IPR036640">
    <property type="entry name" value="ABC1_TM_sf"/>
</dbReference>
<evidence type="ECO:0000256" key="5">
    <source>
        <dbReference type="ARBA" id="ARBA00022737"/>
    </source>
</evidence>
<dbReference type="PROSITE" id="PS50893">
    <property type="entry name" value="ABC_TRANSPORTER_2"/>
    <property type="match status" value="2"/>
</dbReference>
<dbReference type="InterPro" id="IPR003593">
    <property type="entry name" value="AAA+_ATPase"/>
</dbReference>
<feature type="domain" description="ABC transporter" evidence="12">
    <location>
        <begin position="455"/>
        <end position="703"/>
    </location>
</feature>
<dbReference type="GO" id="GO:0140359">
    <property type="term" value="F:ABC-type transporter activity"/>
    <property type="evidence" value="ECO:0007669"/>
    <property type="project" value="InterPro"/>
</dbReference>
<evidence type="ECO:0000313" key="14">
    <source>
        <dbReference type="EMBL" id="KAK3334791.1"/>
    </source>
</evidence>
<dbReference type="GO" id="GO:0005737">
    <property type="term" value="C:cytoplasm"/>
    <property type="evidence" value="ECO:0007669"/>
    <property type="project" value="UniProtKB-ARBA"/>
</dbReference>
<dbReference type="Gene3D" id="3.40.50.300">
    <property type="entry name" value="P-loop containing nucleotide triphosphate hydrolases"/>
    <property type="match status" value="3"/>
</dbReference>
<feature type="transmembrane region" description="Helical" evidence="11">
    <location>
        <begin position="153"/>
        <end position="174"/>
    </location>
</feature>
<dbReference type="CDD" id="cd03244">
    <property type="entry name" value="ABCC_MRP_domain2"/>
    <property type="match status" value="1"/>
</dbReference>
<reference evidence="14" key="1">
    <citation type="journal article" date="2023" name="Mol. Phylogenet. Evol.">
        <title>Genome-scale phylogeny and comparative genomics of the fungal order Sordariales.</title>
        <authorList>
            <person name="Hensen N."/>
            <person name="Bonometti L."/>
            <person name="Westerberg I."/>
            <person name="Brannstrom I.O."/>
            <person name="Guillou S."/>
            <person name="Cros-Aarteil S."/>
            <person name="Calhoun S."/>
            <person name="Haridas S."/>
            <person name="Kuo A."/>
            <person name="Mondo S."/>
            <person name="Pangilinan J."/>
            <person name="Riley R."/>
            <person name="LaButti K."/>
            <person name="Andreopoulos B."/>
            <person name="Lipzen A."/>
            <person name="Chen C."/>
            <person name="Yan M."/>
            <person name="Daum C."/>
            <person name="Ng V."/>
            <person name="Clum A."/>
            <person name="Steindorff A."/>
            <person name="Ohm R.A."/>
            <person name="Martin F."/>
            <person name="Silar P."/>
            <person name="Natvig D.O."/>
            <person name="Lalanne C."/>
            <person name="Gautier V."/>
            <person name="Ament-Velasquez S.L."/>
            <person name="Kruys A."/>
            <person name="Hutchinson M.I."/>
            <person name="Powell A.J."/>
            <person name="Barry K."/>
            <person name="Miller A.N."/>
            <person name="Grigoriev I.V."/>
            <person name="Debuchy R."/>
            <person name="Gladieux P."/>
            <person name="Hiltunen Thoren M."/>
            <person name="Johannesson H."/>
        </authorList>
    </citation>
    <scope>NUCLEOTIDE SEQUENCE</scope>
    <source>
        <strain evidence="14">CBS 560.94</strain>
    </source>
</reference>
<protein>
    <recommendedName>
        <fullName evidence="16">P-loop containing nucleoside triphosphate hydrolase protein</fullName>
    </recommendedName>
</protein>
<feature type="compositionally biased region" description="Acidic residues" evidence="10">
    <location>
        <begin position="1517"/>
        <end position="1531"/>
    </location>
</feature>
<feature type="transmembrane region" description="Helical" evidence="11">
    <location>
        <begin position="261"/>
        <end position="288"/>
    </location>
</feature>
<evidence type="ECO:0000313" key="15">
    <source>
        <dbReference type="Proteomes" id="UP001278500"/>
    </source>
</evidence>
<dbReference type="CDD" id="cd18604">
    <property type="entry name" value="ABC_6TM_VMR1_D2_like"/>
    <property type="match status" value="1"/>
</dbReference>
<proteinExistence type="inferred from homology"/>
<feature type="region of interest" description="Disordered" evidence="10">
    <location>
        <begin position="1483"/>
        <end position="1535"/>
    </location>
</feature>
<dbReference type="PROSITE" id="PS50929">
    <property type="entry name" value="ABC_TM1F"/>
    <property type="match status" value="2"/>
</dbReference>
<gene>
    <name evidence="14" type="ORF">B0H65DRAFT_583040</name>
</gene>
<keyword evidence="4 11" id="KW-0812">Transmembrane</keyword>
<dbReference type="InterPro" id="IPR027417">
    <property type="entry name" value="P-loop_NTPase"/>
</dbReference>
<dbReference type="InterPro" id="IPR050173">
    <property type="entry name" value="ABC_transporter_C-like"/>
</dbReference>
<dbReference type="PANTHER" id="PTHR24223:SF456">
    <property type="entry name" value="MULTIDRUG RESISTANCE-ASSOCIATED PROTEIN LETHAL(2)03659"/>
    <property type="match status" value="1"/>
</dbReference>
<evidence type="ECO:0000256" key="6">
    <source>
        <dbReference type="ARBA" id="ARBA00022741"/>
    </source>
</evidence>
<dbReference type="PROSITE" id="PS00211">
    <property type="entry name" value="ABC_TRANSPORTER_1"/>
    <property type="match status" value="1"/>
</dbReference>
<dbReference type="Pfam" id="PF00664">
    <property type="entry name" value="ABC_membrane"/>
    <property type="match status" value="1"/>
</dbReference>
<keyword evidence="7" id="KW-0067">ATP-binding</keyword>
<feature type="transmembrane region" description="Helical" evidence="11">
    <location>
        <begin position="909"/>
        <end position="930"/>
    </location>
</feature>
<keyword evidence="6" id="KW-0547">Nucleotide-binding</keyword>
<comment type="caution">
    <text evidence="14">The sequence shown here is derived from an EMBL/GenBank/DDBJ whole genome shotgun (WGS) entry which is preliminary data.</text>
</comment>
<organism evidence="14 15">
    <name type="scientific">Neurospora tetraspora</name>
    <dbReference type="NCBI Taxonomy" id="94610"/>
    <lineage>
        <taxon>Eukaryota</taxon>
        <taxon>Fungi</taxon>
        <taxon>Dikarya</taxon>
        <taxon>Ascomycota</taxon>
        <taxon>Pezizomycotina</taxon>
        <taxon>Sordariomycetes</taxon>
        <taxon>Sordariomycetidae</taxon>
        <taxon>Sordariales</taxon>
        <taxon>Sordariaceae</taxon>
        <taxon>Neurospora</taxon>
    </lineage>
</organism>
<evidence type="ECO:0008006" key="16">
    <source>
        <dbReference type="Google" id="ProtNLM"/>
    </source>
</evidence>
<feature type="transmembrane region" description="Helical" evidence="11">
    <location>
        <begin position="756"/>
        <end position="775"/>
    </location>
</feature>
<keyword evidence="9 11" id="KW-0472">Membrane</keyword>
<dbReference type="FunFam" id="3.40.50.300:FF:001958">
    <property type="entry name" value="ATP binding cassette subfamily C member 11"/>
    <property type="match status" value="1"/>
</dbReference>
<reference evidence="14" key="2">
    <citation type="submission" date="2023-06" db="EMBL/GenBank/DDBJ databases">
        <authorList>
            <consortium name="Lawrence Berkeley National Laboratory"/>
            <person name="Haridas S."/>
            <person name="Hensen N."/>
            <person name="Bonometti L."/>
            <person name="Westerberg I."/>
            <person name="Brannstrom I.O."/>
            <person name="Guillou S."/>
            <person name="Cros-Aarteil S."/>
            <person name="Calhoun S."/>
            <person name="Kuo A."/>
            <person name="Mondo S."/>
            <person name="Pangilinan J."/>
            <person name="Riley R."/>
            <person name="Labutti K."/>
            <person name="Andreopoulos B."/>
            <person name="Lipzen A."/>
            <person name="Chen C."/>
            <person name="Yanf M."/>
            <person name="Daum C."/>
            <person name="Ng V."/>
            <person name="Clum A."/>
            <person name="Steindorff A."/>
            <person name="Ohm R."/>
            <person name="Martin F."/>
            <person name="Silar P."/>
            <person name="Natvig D."/>
            <person name="Lalanne C."/>
            <person name="Gautier V."/>
            <person name="Ament-Velasquez S.L."/>
            <person name="Kruys A."/>
            <person name="Hutchinson M.I."/>
            <person name="Powell A.J."/>
            <person name="Barry K."/>
            <person name="Miller A.N."/>
            <person name="Grigoriev I.V."/>
            <person name="Debuchy R."/>
            <person name="Gladieux P."/>
            <person name="Thoren M.H."/>
            <person name="Johannesson H."/>
        </authorList>
    </citation>
    <scope>NUCLEOTIDE SEQUENCE</scope>
    <source>
        <strain evidence="14">CBS 560.94</strain>
    </source>
</reference>
<dbReference type="GO" id="GO:0016020">
    <property type="term" value="C:membrane"/>
    <property type="evidence" value="ECO:0007669"/>
    <property type="project" value="UniProtKB-SubCell"/>
</dbReference>
<dbReference type="InterPro" id="IPR011527">
    <property type="entry name" value="ABC1_TM_dom"/>
</dbReference>
<dbReference type="InterPro" id="IPR003439">
    <property type="entry name" value="ABC_transporter-like_ATP-bd"/>
</dbReference>
<dbReference type="CDD" id="cd03250">
    <property type="entry name" value="ABCC_MRP_domain1"/>
    <property type="match status" value="1"/>
</dbReference>
<evidence type="ECO:0000256" key="2">
    <source>
        <dbReference type="ARBA" id="ARBA00009726"/>
    </source>
</evidence>
<sequence length="1557" mass="171227">MHSKTLAILHGIQLFSVLIVVVAFASFPRRPDIYHKEQLVDQQKAVSLLSLLSFSWNLNIFKAAEERQLGTADLPRLEFITRSENIQQNFTENKKPGRFWQQLLRFNARNLARQWALALLIAILSIFPQIVLYNFISKIEKGTQQHSPKDPMLLVWALALFLTQALQVGATNWLKWITESRMDIPLESLVQTLVFAKALKQYDTVSPGQDGNGQPDAMLKPKKKKDGEKGQSAYNLLKVDSSRVTNFCQCNSDLPMAAFKLALASAFLIRLMGWLPVLSGLSAASLAIPLNLHLSRKQRDQNFGLMRVRDFKAHLLAEALLGMRQIRYSALEDFWEDKILASRDDELKQYWRVALGKCLIFFTVNIAPLLLASVTFTVYVWQQGSHIKASVIFTALGLFDQLDDAVTLLRKVQVNLVEAWASVSRLDKYFGRLDKQEVTMPGSLVAFEDATVAWPRPEDTDEVGDAQASPRGAHSILKDINVRFPPGELSVIAGKTGSGKSLLLAAIVGEVKLIAGDIYVPSAPEPSDDENIRDQTWIIPSLTCFVSQTPWIESGTVRDNILFGLKFNRLRYRKVLCACALEKDLHLLVDGDQTEVGPKGVSLSGGQRWRIALGRALYSRAGIIVMDNILSAVDTHVSRLIVEEALTGELAVGRTRILATHHVDLVRPYASCLVRLRGGRLKSVVYKAPETQNLTPTTAVFEPGSLPWARPDNGASSSSSSTTRVIERRQTGEEKRAVGWVKWDVYKAYYKASGGALNWALGMAVLFVGHGLGIVRTWSLKELAQRAAQLTFGYAADHHMPWTSKLSIRFWISTYALVCFLVGVSQIARDVAFTLIGMRASRKLFQQLTHAILRAPIRWIETVPAGRLINRFTSDMSVVDKPLATPTFTFLQAAVLLMIIVVTCSSVSLSILFFVILLFALYVYIASNFIHVAREVKRLKSVSNSPIYDQFSSVLSGLTTIRAFKRTQSYTNNLYQLIDANSSANWAQQLLKRWMGFRMGMLGAVFVTVVASAVALGGVDAALAGFSLSFAFRYTSALTSLLEAVAALELGFNSCERVLEYIEVERESEQGLDAPAAWPAEGRIEVENLTASYARHLPPVLSDLNFRVGAGERVGIVGRTGAGKSTLASVLFRLLEPSRGSIRIDGLDISTLKLTQLRKSLVIIPQDPFLFSGTLRSNLDMEGRLDDTEIYDALRRVNLIGSTYSNMSYPPSVYTPVMGPSTAVSTHPNTAATTPLLAPVVVPPTVDITVEPALEEVDMFDDIHTLGDNRVQITPFVLDTNDNDPLDLLTFDPPPEDPTPVTSLPEVEHPPTAEPEPSAPEEEEEPLSPPPVTLPALLLPLPPSPAISAISTTASTANTNTTGNHRVNPFTNLSHPITTGGSNLSQGQRQLVCLARALLTRPNIMVLDEATSAIDQATDAAIQRSLRECIEGQGTTVLVIAHRLSTVADFDKVLVLDKGRVVEFGAPGELVRRGIEWDRDGRRAEREGYGEEEGGGAGAGEHGERVAERSVGSSEYFGDDEGSGEDGEEGEMSTFWGLVKKSAERDRLVEMILGGSS</sequence>
<evidence type="ECO:0000256" key="11">
    <source>
        <dbReference type="SAM" id="Phobius"/>
    </source>
</evidence>
<feature type="transmembrane region" description="Helical" evidence="11">
    <location>
        <begin position="1002"/>
        <end position="1032"/>
    </location>
</feature>
<feature type="domain" description="ABC transporter" evidence="12">
    <location>
        <begin position="1084"/>
        <end position="1483"/>
    </location>
</feature>
<feature type="region of interest" description="Disordered" evidence="10">
    <location>
        <begin position="1284"/>
        <end position="1338"/>
    </location>
</feature>
<evidence type="ECO:0000256" key="9">
    <source>
        <dbReference type="ARBA" id="ARBA00023136"/>
    </source>
</evidence>